<evidence type="ECO:0000313" key="5">
    <source>
        <dbReference type="EMBL" id="PLR92730.1"/>
    </source>
</evidence>
<proteinExistence type="predicted"/>
<dbReference type="AlphaFoldDB" id="A0A2N5GSR5"/>
<dbReference type="InterPro" id="IPR045079">
    <property type="entry name" value="Oxoprolinase-like"/>
</dbReference>
<dbReference type="Proteomes" id="UP000235114">
    <property type="component" value="Unassembled WGS sequence"/>
</dbReference>
<dbReference type="Proteomes" id="UP000234951">
    <property type="component" value="Unassembled WGS sequence"/>
</dbReference>
<dbReference type="EMBL" id="PGVA01000001">
    <property type="protein sequence ID" value="PLR86809.1"/>
    <property type="molecule type" value="Genomic_DNA"/>
</dbReference>
<dbReference type="PANTHER" id="PTHR11365:SF23">
    <property type="entry name" value="HYPOTHETICAL 5-OXOPROLINASE (EUROFUNG)-RELATED"/>
    <property type="match status" value="1"/>
</dbReference>
<name>A0A2N5GSR5_9BACI</name>
<keyword evidence="7" id="KW-1185">Reference proteome</keyword>
<organism evidence="4 6">
    <name type="scientific">Bacillus canaveralius</name>
    <dbReference type="NCBI Taxonomy" id="1403243"/>
    <lineage>
        <taxon>Bacteria</taxon>
        <taxon>Bacillati</taxon>
        <taxon>Bacillota</taxon>
        <taxon>Bacilli</taxon>
        <taxon>Bacillales</taxon>
        <taxon>Bacillaceae</taxon>
        <taxon>Bacillus</taxon>
    </lineage>
</organism>
<dbReference type="InterPro" id="IPR002821">
    <property type="entry name" value="Hydantoinase_A"/>
</dbReference>
<evidence type="ECO:0000259" key="3">
    <source>
        <dbReference type="Pfam" id="PF19278"/>
    </source>
</evidence>
<dbReference type="PANTHER" id="PTHR11365">
    <property type="entry name" value="5-OXOPROLINASE RELATED"/>
    <property type="match status" value="1"/>
</dbReference>
<evidence type="ECO:0000313" key="6">
    <source>
        <dbReference type="Proteomes" id="UP000234951"/>
    </source>
</evidence>
<comment type="caution">
    <text evidence="4">The sequence shown here is derived from an EMBL/GenBank/DDBJ whole genome shotgun (WGS) entry which is preliminary data.</text>
</comment>
<dbReference type="RefSeq" id="WP_101575219.1">
    <property type="nucleotide sequence ID" value="NZ_PGVA01000001.1"/>
</dbReference>
<dbReference type="GO" id="GO:0005829">
    <property type="term" value="C:cytosol"/>
    <property type="evidence" value="ECO:0007669"/>
    <property type="project" value="TreeGrafter"/>
</dbReference>
<evidence type="ECO:0000313" key="7">
    <source>
        <dbReference type="Proteomes" id="UP000235114"/>
    </source>
</evidence>
<accession>A0A2N5GSR5</accession>
<dbReference type="InterPro" id="IPR008040">
    <property type="entry name" value="Hydant_A_N"/>
</dbReference>
<dbReference type="InterPro" id="IPR043129">
    <property type="entry name" value="ATPase_NBD"/>
</dbReference>
<reference evidence="5 7" key="2">
    <citation type="submission" date="2017-12" db="EMBL/GenBank/DDBJ databases">
        <title>Comparative Functional Genomics of Dry Heat Resistant strains isolated from the Viking Spacecraft.</title>
        <authorList>
            <person name="Seuylemezian A."/>
            <person name="Cooper K."/>
            <person name="Vaishampayan P."/>
        </authorList>
    </citation>
    <scope>NUCLEOTIDE SEQUENCE [LARGE SCALE GENOMIC DNA]</scope>
    <source>
        <strain evidence="5 7">ATCC 29669</strain>
    </source>
</reference>
<evidence type="ECO:0000259" key="2">
    <source>
        <dbReference type="Pfam" id="PF05378"/>
    </source>
</evidence>
<dbReference type="Pfam" id="PF05378">
    <property type="entry name" value="Hydant_A_N"/>
    <property type="match status" value="1"/>
</dbReference>
<dbReference type="GO" id="GO:0017168">
    <property type="term" value="F:5-oxoprolinase (ATP-hydrolyzing) activity"/>
    <property type="evidence" value="ECO:0007669"/>
    <property type="project" value="TreeGrafter"/>
</dbReference>
<dbReference type="EMBL" id="PGVD01000056">
    <property type="protein sequence ID" value="PLR92730.1"/>
    <property type="molecule type" value="Genomic_DNA"/>
</dbReference>
<dbReference type="InterPro" id="IPR049517">
    <property type="entry name" value="ACX-like_C"/>
</dbReference>
<evidence type="ECO:0000259" key="1">
    <source>
        <dbReference type="Pfam" id="PF01968"/>
    </source>
</evidence>
<dbReference type="OrthoDB" id="9768323at2"/>
<gene>
    <name evidence="4" type="ORF">CU635_00500</name>
    <name evidence="5" type="ORF">CVD25_18005</name>
</gene>
<sequence>MRISVDVGGTFTDVVTLDPASGNLRLEKVETVPRNPASGVLEGFRKAEVNFGDIDYFVHGTTLGINALLTRTGADVAIITTKGFRDVYELGRTDRDEMYNFKYRKPKSLVPRRHRFEVAERLDYQGNVVTPFDREEAVKLAQELRKEGVPSVVVCFLHSYINPNHELQMEEVLKQEYPEVSVTLSHRLTREYREYERTSTAVIDAYIKPIMRTYLDRLGGELKEEGYKGQFLLTRSGGGAMTAKAAKEEPVHSVMSGPAGGAIGAAYLAELTGNPNLITLDMGGTSLDTTMVVDGQISVENEATVESLPISTPMIDIRTIGSGGGSIAWIDDGGALQVGPKSAGADPGPACYGKGGINATFTDAALILGYLDAENFLGGAMTIDPDLSRNAIKQLSDQLNLTIEQTAAGIVRISEAKITGAIREISVERGFHPKDFALLGFGGGGGLVSCNVAREIGIPTVIIPPGAGNFSAWGMMMVDVVYDFAQTFVKGLVNADVQEINKLYANLEDSGRESLGQDGFAPKDCNFIRWAELRYEGQEHTVKIEIPAGDLKPSDIAGIAAKFGNAHEQQYGHQTNDPVEIVTLRVRAVGVLAKPRIAKLEAGKGDAAAARKGSRPVFQASTNSTVEYAVYDRFELLAGDEVAGPAIIEEPSHTTVLHKGDVLTVGEYGELAIAIYNDRGGKA</sequence>
<evidence type="ECO:0000313" key="4">
    <source>
        <dbReference type="EMBL" id="PLR86809.1"/>
    </source>
</evidence>
<reference evidence="4 6" key="1">
    <citation type="submission" date="2017-11" db="EMBL/GenBank/DDBJ databases">
        <title>Comparitive Functional Genomics of Dry Heat Resistant strains isolated from the Viking Spacecraft.</title>
        <authorList>
            <person name="Seuylemezian A."/>
            <person name="Cooper K."/>
            <person name="Vaishampayan P."/>
        </authorList>
    </citation>
    <scope>NUCLEOTIDE SEQUENCE [LARGE SCALE GENOMIC DNA]</scope>
    <source>
        <strain evidence="4 6">M4.6</strain>
    </source>
</reference>
<feature type="domain" description="Hydantoinase/oxoprolinase N-terminal" evidence="2">
    <location>
        <begin position="2"/>
        <end position="176"/>
    </location>
</feature>
<dbReference type="GO" id="GO:0006749">
    <property type="term" value="P:glutathione metabolic process"/>
    <property type="evidence" value="ECO:0007669"/>
    <property type="project" value="TreeGrafter"/>
</dbReference>
<feature type="domain" description="Acetophenone carboxylase-like C-terminal" evidence="3">
    <location>
        <begin position="496"/>
        <end position="665"/>
    </location>
</feature>
<dbReference type="Pfam" id="PF19278">
    <property type="entry name" value="Hydant_A_C"/>
    <property type="match status" value="1"/>
</dbReference>
<dbReference type="SUPFAM" id="SSF53067">
    <property type="entry name" value="Actin-like ATPase domain"/>
    <property type="match status" value="1"/>
</dbReference>
<feature type="domain" description="Hydantoinase A/oxoprolinase" evidence="1">
    <location>
        <begin position="197"/>
        <end position="482"/>
    </location>
</feature>
<protein>
    <submittedName>
        <fullName evidence="4">5-oxoprolinase</fullName>
    </submittedName>
</protein>
<dbReference type="Pfam" id="PF01968">
    <property type="entry name" value="Hydantoinase_A"/>
    <property type="match status" value="1"/>
</dbReference>